<dbReference type="InterPro" id="IPR057966">
    <property type="entry name" value="T4_SCAF"/>
</dbReference>
<feature type="region of interest" description="Disordered" evidence="1">
    <location>
        <begin position="55"/>
        <end position="185"/>
    </location>
</feature>
<proteinExistence type="predicted"/>
<feature type="compositionally biased region" description="Polar residues" evidence="1">
    <location>
        <begin position="16"/>
        <end position="27"/>
    </location>
</feature>
<gene>
    <name evidence="2" type="ORF">METZ01_LOCUS142865</name>
</gene>
<evidence type="ECO:0000313" key="2">
    <source>
        <dbReference type="EMBL" id="SVA90011.1"/>
    </source>
</evidence>
<evidence type="ECO:0000256" key="1">
    <source>
        <dbReference type="SAM" id="MobiDB-lite"/>
    </source>
</evidence>
<name>A0A381ZM11_9ZZZZ</name>
<dbReference type="EMBL" id="UINC01021764">
    <property type="protein sequence ID" value="SVA90011.1"/>
    <property type="molecule type" value="Genomic_DNA"/>
</dbReference>
<dbReference type="Pfam" id="PF25623">
    <property type="entry name" value="T4_CASP"/>
    <property type="match status" value="1"/>
</dbReference>
<sequence length="300" mass="33076">MSEEILTKESGEGTEQGDSSDILETSETVDVSLDQILEYAYDQGIDADKVDEWIAENFITEQEEEGDEEEDEEEVEESKSKASVKKEEGEDDEEEEGEEEVAEQEEGEEGDDSEEEEDEPVAEKKMSGKAKAAAAKYRKSSAGKKAIAKSKKKRSKPGYKVDKARAKKMAKSRAKGGISSSYEVPGTKNQMLKNIYDQVNGMLKSDLATKYESIMASTSLEEIEEEEVQEAVRTKVAVKAEDISPVDVKDDVEALVQGEEGLSEEFKQKASTIFEAAVHAKVVDEVNARMGEQAKEQEAG</sequence>
<feature type="region of interest" description="Disordered" evidence="1">
    <location>
        <begin position="1"/>
        <end position="27"/>
    </location>
</feature>
<accession>A0A381ZM11</accession>
<protein>
    <submittedName>
        <fullName evidence="2">Uncharacterized protein</fullName>
    </submittedName>
</protein>
<dbReference type="AlphaFoldDB" id="A0A381ZM11"/>
<feature type="compositionally biased region" description="Acidic residues" evidence="1">
    <location>
        <begin position="89"/>
        <end position="120"/>
    </location>
</feature>
<feature type="compositionally biased region" description="Acidic residues" evidence="1">
    <location>
        <begin position="61"/>
        <end position="76"/>
    </location>
</feature>
<feature type="non-terminal residue" evidence="2">
    <location>
        <position position="300"/>
    </location>
</feature>
<feature type="compositionally biased region" description="Basic residues" evidence="1">
    <location>
        <begin position="136"/>
        <end position="157"/>
    </location>
</feature>
<feature type="compositionally biased region" description="Basic and acidic residues" evidence="1">
    <location>
        <begin position="77"/>
        <end position="88"/>
    </location>
</feature>
<feature type="compositionally biased region" description="Basic residues" evidence="1">
    <location>
        <begin position="165"/>
        <end position="174"/>
    </location>
</feature>
<organism evidence="2">
    <name type="scientific">marine metagenome</name>
    <dbReference type="NCBI Taxonomy" id="408172"/>
    <lineage>
        <taxon>unclassified sequences</taxon>
        <taxon>metagenomes</taxon>
        <taxon>ecological metagenomes</taxon>
    </lineage>
</organism>
<reference evidence="2" key="1">
    <citation type="submission" date="2018-05" db="EMBL/GenBank/DDBJ databases">
        <authorList>
            <person name="Lanie J.A."/>
            <person name="Ng W.-L."/>
            <person name="Kazmierczak K.M."/>
            <person name="Andrzejewski T.M."/>
            <person name="Davidsen T.M."/>
            <person name="Wayne K.J."/>
            <person name="Tettelin H."/>
            <person name="Glass J.I."/>
            <person name="Rusch D."/>
            <person name="Podicherti R."/>
            <person name="Tsui H.-C.T."/>
            <person name="Winkler M.E."/>
        </authorList>
    </citation>
    <scope>NUCLEOTIDE SEQUENCE</scope>
</reference>
<feature type="compositionally biased region" description="Basic and acidic residues" evidence="1">
    <location>
        <begin position="1"/>
        <end position="11"/>
    </location>
</feature>